<protein>
    <submittedName>
        <fullName evidence="1">Uncharacterized protein</fullName>
    </submittedName>
</protein>
<sequence length="206" mass="23397">MAYNDEWSEWWGWSHGGGESERGAVGGEMGGASCGTANPHTVTSRRLLSSPHLSRGELAAENRRLYVDNMRLWDCLALFRTDPSLTCQGAINTIFTLNDNEYLRQFPDTQQLLNTRFPGGLVHHRDELDAVSENNRLREENTRLHAAVWVLRDNPTLQADSTVAAVFRLSDAQFQRKFGVVNQVTTGLCYRNIFERSSRNNNKVRR</sequence>
<name>A0AAV4ENR8_9GAST</name>
<accession>A0AAV4ENR8</accession>
<keyword evidence="2" id="KW-1185">Reference proteome</keyword>
<reference evidence="1 2" key="1">
    <citation type="journal article" date="2021" name="Elife">
        <title>Chloroplast acquisition without the gene transfer in kleptoplastic sea slugs, Plakobranchus ocellatus.</title>
        <authorList>
            <person name="Maeda T."/>
            <person name="Takahashi S."/>
            <person name="Yoshida T."/>
            <person name="Shimamura S."/>
            <person name="Takaki Y."/>
            <person name="Nagai Y."/>
            <person name="Toyoda A."/>
            <person name="Suzuki Y."/>
            <person name="Arimoto A."/>
            <person name="Ishii H."/>
            <person name="Satoh N."/>
            <person name="Nishiyama T."/>
            <person name="Hasebe M."/>
            <person name="Maruyama T."/>
            <person name="Minagawa J."/>
            <person name="Obokata J."/>
            <person name="Shigenobu S."/>
        </authorList>
    </citation>
    <scope>NUCLEOTIDE SEQUENCE [LARGE SCALE GENOMIC DNA]</scope>
</reference>
<evidence type="ECO:0000313" key="2">
    <source>
        <dbReference type="Proteomes" id="UP000762676"/>
    </source>
</evidence>
<evidence type="ECO:0000313" key="1">
    <source>
        <dbReference type="EMBL" id="GFR62509.1"/>
    </source>
</evidence>
<organism evidence="1 2">
    <name type="scientific">Elysia marginata</name>
    <dbReference type="NCBI Taxonomy" id="1093978"/>
    <lineage>
        <taxon>Eukaryota</taxon>
        <taxon>Metazoa</taxon>
        <taxon>Spiralia</taxon>
        <taxon>Lophotrochozoa</taxon>
        <taxon>Mollusca</taxon>
        <taxon>Gastropoda</taxon>
        <taxon>Heterobranchia</taxon>
        <taxon>Euthyneura</taxon>
        <taxon>Panpulmonata</taxon>
        <taxon>Sacoglossa</taxon>
        <taxon>Placobranchoidea</taxon>
        <taxon>Plakobranchidae</taxon>
        <taxon>Elysia</taxon>
    </lineage>
</organism>
<proteinExistence type="predicted"/>
<comment type="caution">
    <text evidence="1">The sequence shown here is derived from an EMBL/GenBank/DDBJ whole genome shotgun (WGS) entry which is preliminary data.</text>
</comment>
<dbReference type="EMBL" id="BMAT01000241">
    <property type="protein sequence ID" value="GFR62509.1"/>
    <property type="molecule type" value="Genomic_DNA"/>
</dbReference>
<dbReference type="AlphaFoldDB" id="A0AAV4ENR8"/>
<dbReference type="Proteomes" id="UP000762676">
    <property type="component" value="Unassembled WGS sequence"/>
</dbReference>
<gene>
    <name evidence="1" type="ORF">ElyMa_000131800</name>
</gene>